<dbReference type="STRING" id="217511.GCA_001463845_02306"/>
<sequence>MIDDIIDGKWKHPDTGKAADVDYDRVVIDESLDGREAELVAAMNLGERVAIVADEATYAALGERVENAIARLKPDLIVLDHPHADVKALDDLADRLSEHTGAIAVGSGTINDLTKYVVGRDGRPYCVFGTAASMNGYTSSTASITLESGLKTSLPSTAPKGFFADLTVMAEAPTFTRAAGFGDCMARSTAQIDWWMAHRLTGSDYQQIAYDIEWNDEVELNKRAAGVGAGDIEAMGYLTRVLTLCGLGIAFTGVSNHGSMGEHQISHYIDCFMGEAHPGTLHGQQVGVASLTLARLQQQILSREEPPHIMPTLIDYDDMVRRMGRRIADDCLAEFQKKALDEAGASTMNERLRKVWPELRRECLAFAIPVAEMERLLKAAKGATTAEELGIPAGFYREAIIHNREMRNRFSLLDIAADAGLLADFAEGEA</sequence>
<keyword evidence="6" id="KW-0520">NAD</keyword>
<keyword evidence="3" id="KW-0479">Metal-binding</keyword>
<dbReference type="PANTHER" id="PTHR43616">
    <property type="entry name" value="GLYCEROL DEHYDROGENASE"/>
    <property type="match status" value="1"/>
</dbReference>
<dbReference type="SUPFAM" id="SSF56796">
    <property type="entry name" value="Dehydroquinate synthase-like"/>
    <property type="match status" value="1"/>
</dbReference>
<keyword evidence="11" id="KW-1185">Reference proteome</keyword>
<dbReference type="GO" id="GO:0046872">
    <property type="term" value="F:metal ion binding"/>
    <property type="evidence" value="ECO:0007669"/>
    <property type="project" value="UniProtKB-KW"/>
</dbReference>
<dbReference type="InterPro" id="IPR032837">
    <property type="entry name" value="G1PDH"/>
</dbReference>
<dbReference type="GO" id="GO:0008654">
    <property type="term" value="P:phospholipid biosynthetic process"/>
    <property type="evidence" value="ECO:0007669"/>
    <property type="project" value="UniProtKB-KW"/>
</dbReference>
<dbReference type="PANTHER" id="PTHR43616:SF5">
    <property type="entry name" value="GLYCEROL DEHYDROGENASE 1"/>
    <property type="match status" value="1"/>
</dbReference>
<comment type="caution">
    <text evidence="10">The sequence shown here is derived from an EMBL/GenBank/DDBJ whole genome shotgun (WGS) entry which is preliminary data.</text>
</comment>
<evidence type="ECO:0000256" key="6">
    <source>
        <dbReference type="ARBA" id="ARBA00023027"/>
    </source>
</evidence>
<evidence type="ECO:0000313" key="10">
    <source>
        <dbReference type="EMBL" id="EAU39692.1"/>
    </source>
</evidence>
<keyword evidence="5" id="KW-0560">Oxidoreductase</keyword>
<reference evidence="10 11" key="1">
    <citation type="journal article" date="2010" name="J. Bacteriol.">
        <title>Genome sequence of Fulvimarina pelagi HTCC2506T, a Mn(II)-oxidizing alphaproteobacterium possessing an aerobic anoxygenic photosynthetic gene cluster and Xanthorhodopsin.</title>
        <authorList>
            <person name="Kang I."/>
            <person name="Oh H.M."/>
            <person name="Lim S.I."/>
            <person name="Ferriera S."/>
            <person name="Giovannoni S.J."/>
            <person name="Cho J.C."/>
        </authorList>
    </citation>
    <scope>NUCLEOTIDE SEQUENCE [LARGE SCALE GENOMIC DNA]</scope>
    <source>
        <strain evidence="10 11">HTCC2506</strain>
    </source>
</reference>
<dbReference type="CDD" id="cd08175">
    <property type="entry name" value="G1PDH"/>
    <property type="match status" value="1"/>
</dbReference>
<organism evidence="10 11">
    <name type="scientific">Fulvimarina pelagi HTCC2506</name>
    <dbReference type="NCBI Taxonomy" id="314231"/>
    <lineage>
        <taxon>Bacteria</taxon>
        <taxon>Pseudomonadati</taxon>
        <taxon>Pseudomonadota</taxon>
        <taxon>Alphaproteobacteria</taxon>
        <taxon>Hyphomicrobiales</taxon>
        <taxon>Aurantimonadaceae</taxon>
        <taxon>Fulvimarina</taxon>
    </lineage>
</organism>
<protein>
    <submittedName>
        <fullName evidence="10">Putative glycerol 1-phosphate dehydrogenase protein (L-arabinose utilization protein) protein</fullName>
    </submittedName>
</protein>
<dbReference type="AlphaFoldDB" id="Q0FXF8"/>
<dbReference type="Gene3D" id="1.20.1090.10">
    <property type="entry name" value="Dehydroquinate synthase-like - alpha domain"/>
    <property type="match status" value="1"/>
</dbReference>
<evidence type="ECO:0000313" key="11">
    <source>
        <dbReference type="Proteomes" id="UP000004310"/>
    </source>
</evidence>
<dbReference type="eggNOG" id="COG0371">
    <property type="taxonomic scope" value="Bacteria"/>
</dbReference>
<dbReference type="GO" id="GO:0016614">
    <property type="term" value="F:oxidoreductase activity, acting on CH-OH group of donors"/>
    <property type="evidence" value="ECO:0007669"/>
    <property type="project" value="InterPro"/>
</dbReference>
<evidence type="ECO:0000256" key="4">
    <source>
        <dbReference type="ARBA" id="ARBA00022857"/>
    </source>
</evidence>
<evidence type="ECO:0000256" key="7">
    <source>
        <dbReference type="ARBA" id="ARBA00023098"/>
    </source>
</evidence>
<accession>Q0FXF8</accession>
<keyword evidence="9" id="KW-1208">Phospholipid metabolism</keyword>
<evidence type="ECO:0000256" key="8">
    <source>
        <dbReference type="ARBA" id="ARBA00023209"/>
    </source>
</evidence>
<dbReference type="Pfam" id="PF13685">
    <property type="entry name" value="Fe-ADH_2"/>
    <property type="match status" value="1"/>
</dbReference>
<evidence type="ECO:0000256" key="9">
    <source>
        <dbReference type="ARBA" id="ARBA00023264"/>
    </source>
</evidence>
<evidence type="ECO:0000256" key="2">
    <source>
        <dbReference type="ARBA" id="ARBA00022516"/>
    </source>
</evidence>
<dbReference type="Proteomes" id="UP000004310">
    <property type="component" value="Unassembled WGS sequence"/>
</dbReference>
<keyword evidence="1" id="KW-0963">Cytoplasm</keyword>
<name>Q0FXF8_9HYPH</name>
<evidence type="ECO:0000256" key="3">
    <source>
        <dbReference type="ARBA" id="ARBA00022723"/>
    </source>
</evidence>
<dbReference type="InterPro" id="IPR016205">
    <property type="entry name" value="Glycerol_DH"/>
</dbReference>
<evidence type="ECO:0000256" key="5">
    <source>
        <dbReference type="ARBA" id="ARBA00023002"/>
    </source>
</evidence>
<proteinExistence type="predicted"/>
<dbReference type="EMBL" id="AATP01000014">
    <property type="protein sequence ID" value="EAU39692.1"/>
    <property type="molecule type" value="Genomic_DNA"/>
</dbReference>
<keyword evidence="2" id="KW-0444">Lipid biosynthesis</keyword>
<evidence type="ECO:0000256" key="1">
    <source>
        <dbReference type="ARBA" id="ARBA00022490"/>
    </source>
</evidence>
<keyword evidence="7" id="KW-0443">Lipid metabolism</keyword>
<gene>
    <name evidence="10" type="ORF">FP2506_01883</name>
</gene>
<dbReference type="Gene3D" id="3.40.50.1970">
    <property type="match status" value="1"/>
</dbReference>
<keyword evidence="4" id="KW-0521">NADP</keyword>
<dbReference type="HOGENOM" id="CLU_038362_1_0_5"/>
<keyword evidence="8" id="KW-0594">Phospholipid biosynthesis</keyword>